<feature type="domain" description="RdRp catalytic" evidence="1">
    <location>
        <begin position="152"/>
        <end position="186"/>
    </location>
</feature>
<dbReference type="Pfam" id="PF00946">
    <property type="entry name" value="Mononeg_RNA_pol"/>
    <property type="match status" value="1"/>
</dbReference>
<name>A0A7J6VSU6_THATH</name>
<evidence type="ECO:0000313" key="2">
    <source>
        <dbReference type="EMBL" id="KAF5187638.1"/>
    </source>
</evidence>
<dbReference type="Proteomes" id="UP000554482">
    <property type="component" value="Unassembled WGS sequence"/>
</dbReference>
<dbReference type="GO" id="GO:0003968">
    <property type="term" value="F:RNA-directed RNA polymerase activity"/>
    <property type="evidence" value="ECO:0007669"/>
    <property type="project" value="InterPro"/>
</dbReference>
<dbReference type="PROSITE" id="PS50526">
    <property type="entry name" value="RDRP_SSRNA_NEG_NONSEG"/>
    <property type="match status" value="1"/>
</dbReference>
<sequence>MYVDPSDLLSDRSIIPTRDHWVYEYDNQAHRTMYGQFMRRPAFARKSVIISYLSQEEVNVSDIIDKINTGLVPQSWKVIVAVERERELKRTNARFYAKMTPEMRLYQIATEGNIADIIFHYIREKSMTMGEDQLLKTVTRMASLHADPAKSKYKFVVIDFSSWCINFRWEFSHAVFRDLDNLFGFD</sequence>
<keyword evidence="3" id="KW-1185">Reference proteome</keyword>
<proteinExistence type="predicted"/>
<dbReference type="AlphaFoldDB" id="A0A7J6VSU6"/>
<dbReference type="InterPro" id="IPR014023">
    <property type="entry name" value="Mononeg_RNA_pol_cat"/>
</dbReference>
<evidence type="ECO:0000259" key="1">
    <source>
        <dbReference type="PROSITE" id="PS50526"/>
    </source>
</evidence>
<organism evidence="2 3">
    <name type="scientific">Thalictrum thalictroides</name>
    <name type="common">Rue-anemone</name>
    <name type="synonym">Anemone thalictroides</name>
    <dbReference type="NCBI Taxonomy" id="46969"/>
    <lineage>
        <taxon>Eukaryota</taxon>
        <taxon>Viridiplantae</taxon>
        <taxon>Streptophyta</taxon>
        <taxon>Embryophyta</taxon>
        <taxon>Tracheophyta</taxon>
        <taxon>Spermatophyta</taxon>
        <taxon>Magnoliopsida</taxon>
        <taxon>Ranunculales</taxon>
        <taxon>Ranunculaceae</taxon>
        <taxon>Thalictroideae</taxon>
        <taxon>Thalictrum</taxon>
    </lineage>
</organism>
<comment type="caution">
    <text evidence="2">The sequence shown here is derived from an EMBL/GenBank/DDBJ whole genome shotgun (WGS) entry which is preliminary data.</text>
</comment>
<evidence type="ECO:0000313" key="3">
    <source>
        <dbReference type="Proteomes" id="UP000554482"/>
    </source>
</evidence>
<dbReference type="GO" id="GO:0005524">
    <property type="term" value="F:ATP binding"/>
    <property type="evidence" value="ECO:0007669"/>
    <property type="project" value="InterPro"/>
</dbReference>
<accession>A0A7J6VSU6</accession>
<dbReference type="GO" id="GO:0004482">
    <property type="term" value="F:mRNA 5'-cap (guanine-N7-)-methyltransferase activity"/>
    <property type="evidence" value="ECO:0007669"/>
    <property type="project" value="InterPro"/>
</dbReference>
<reference evidence="2 3" key="1">
    <citation type="submission" date="2020-06" db="EMBL/GenBank/DDBJ databases">
        <title>Transcriptomic and genomic resources for Thalictrum thalictroides and T. hernandezii: Facilitating candidate gene discovery in an emerging model plant lineage.</title>
        <authorList>
            <person name="Arias T."/>
            <person name="Riano-Pachon D.M."/>
            <person name="Di Stilio V.S."/>
        </authorList>
    </citation>
    <scope>NUCLEOTIDE SEQUENCE [LARGE SCALE GENOMIC DNA]</scope>
    <source>
        <strain evidence="3">cv. WT478/WT964</strain>
        <tissue evidence="2">Leaves</tissue>
    </source>
</reference>
<dbReference type="EMBL" id="JABWDY010027761">
    <property type="protein sequence ID" value="KAF5187638.1"/>
    <property type="molecule type" value="Genomic_DNA"/>
</dbReference>
<protein>
    <submittedName>
        <fullName evidence="2">Large structural protein</fullName>
    </submittedName>
</protein>
<gene>
    <name evidence="2" type="ORF">FRX31_022775</name>
</gene>
<dbReference type="OrthoDB" id="7402257at2759"/>